<keyword evidence="1" id="KW-0812">Transmembrane</keyword>
<keyword evidence="1" id="KW-0472">Membrane</keyword>
<accession>A0A4Q2KAI5</accession>
<dbReference type="AlphaFoldDB" id="A0A4Q2KAI5"/>
<keyword evidence="1" id="KW-1133">Transmembrane helix</keyword>
<gene>
    <name evidence="2" type="ORF">ESZ91_00975</name>
</gene>
<protein>
    <submittedName>
        <fullName evidence="2">Uncharacterized protein</fullName>
    </submittedName>
</protein>
<name>A0A4Q2KAI5_9FIRM</name>
<dbReference type="Proteomes" id="UP000291269">
    <property type="component" value="Unassembled WGS sequence"/>
</dbReference>
<dbReference type="EMBL" id="SDOZ01000002">
    <property type="protein sequence ID" value="RXZ60987.1"/>
    <property type="molecule type" value="Genomic_DNA"/>
</dbReference>
<keyword evidence="3" id="KW-1185">Reference proteome</keyword>
<reference evidence="2 3" key="1">
    <citation type="journal article" date="2019" name="Gut">
        <title>Antibiotics-induced monodominance of a novel gut bacterial order.</title>
        <authorList>
            <person name="Hildebrand F."/>
            <person name="Moitinho-Silva L."/>
            <person name="Blasche S."/>
            <person name="Jahn M.T."/>
            <person name="Gossmann T.I."/>
            <person name="Heuerta-Cepas J."/>
            <person name="Hercog R."/>
            <person name="Luetge M."/>
            <person name="Bahram M."/>
            <person name="Pryszlak A."/>
            <person name="Alves R.J."/>
            <person name="Waszak S.M."/>
            <person name="Zhu A."/>
            <person name="Ye L."/>
            <person name="Costea P.I."/>
            <person name="Aalvink S."/>
            <person name="Belzer C."/>
            <person name="Forslund S.K."/>
            <person name="Sunagawa S."/>
            <person name="Hentschel U."/>
            <person name="Merten C."/>
            <person name="Patil K.R."/>
            <person name="Benes V."/>
            <person name="Bork P."/>
        </authorList>
    </citation>
    <scope>NUCLEOTIDE SEQUENCE [LARGE SCALE GENOMIC DNA]</scope>
    <source>
        <strain evidence="2 3">HDS1380</strain>
    </source>
</reference>
<evidence type="ECO:0000313" key="2">
    <source>
        <dbReference type="EMBL" id="RXZ60987.1"/>
    </source>
</evidence>
<organism evidence="2 3">
    <name type="scientific">Candidatus Borkfalkia ceftriaxoniphila</name>
    <dbReference type="NCBI Taxonomy" id="2508949"/>
    <lineage>
        <taxon>Bacteria</taxon>
        <taxon>Bacillati</taxon>
        <taxon>Bacillota</taxon>
        <taxon>Clostridia</taxon>
        <taxon>Christensenellales</taxon>
        <taxon>Christensenellaceae</taxon>
        <taxon>Candidatus Borkfalkia</taxon>
    </lineage>
</organism>
<dbReference type="RefSeq" id="WP_129223211.1">
    <property type="nucleotide sequence ID" value="NZ_SDOZ01000002.1"/>
</dbReference>
<evidence type="ECO:0000256" key="1">
    <source>
        <dbReference type="SAM" id="Phobius"/>
    </source>
</evidence>
<evidence type="ECO:0000313" key="3">
    <source>
        <dbReference type="Proteomes" id="UP000291269"/>
    </source>
</evidence>
<sequence>MKTANGGGKPAPEQYKITSLIFAAILFIVTLGVGVLFGYEYLIFQSPPQATESTYVAAEDGAGNPLDRDKIYPMQSRLIFNRAYASSSDIQSVTLRANVLPEDTDNKSVDWSISFVNDSSAWAQGKNVSDYITLTPISDDNLTVTISCLNAFAEQIAINVVSTKNPLAKATCMVDYRQKLLGVSMEIKNGTMPDGIRLYYPTKYSSEPKTETQAFKVNPDYVGAWGLNVNCEYSEVFTLSCEKQAIDRVLFQANGEFISEFSQFGFSDQADSYFNMEFNPTDKELPPLLNKPWFLSVFPQYNVRKEQIINAMKNFGMPVYRVYFPLLDATDFDTAEPCFYITIDPTLLYSM</sequence>
<proteinExistence type="predicted"/>
<comment type="caution">
    <text evidence="2">The sequence shown here is derived from an EMBL/GenBank/DDBJ whole genome shotgun (WGS) entry which is preliminary data.</text>
</comment>
<dbReference type="OrthoDB" id="1890305at2"/>
<feature type="transmembrane region" description="Helical" evidence="1">
    <location>
        <begin position="20"/>
        <end position="39"/>
    </location>
</feature>